<evidence type="ECO:0000313" key="2">
    <source>
        <dbReference type="EMBL" id="GID99066.1"/>
    </source>
</evidence>
<keyword evidence="3" id="KW-1185">Reference proteome</keyword>
<evidence type="ECO:0000256" key="1">
    <source>
        <dbReference type="SAM" id="MobiDB-lite"/>
    </source>
</evidence>
<proteinExistence type="predicted"/>
<gene>
    <name evidence="2" type="ORF">Adu01nite_04170</name>
</gene>
<sequence>MLCALIGYLTLGRSGAAGRSVDQMAEPPLAPPPTATSSYASPSASARSLSATATSRPTHRARDLTTTSTPAAPDPAPPVPPELPPDPLIGTSSPTPGPVTTATPPPVAGLIPPQPPAASPVTDVQDPVTIGDRCAPEWAFGRTADDTLVRCLRTGRHAPRWKIA</sequence>
<feature type="compositionally biased region" description="Low complexity" evidence="1">
    <location>
        <begin position="88"/>
        <end position="102"/>
    </location>
</feature>
<feature type="compositionally biased region" description="Low complexity" evidence="1">
    <location>
        <begin position="35"/>
        <end position="56"/>
    </location>
</feature>
<accession>A0ABQ3YND1</accession>
<feature type="region of interest" description="Disordered" evidence="1">
    <location>
        <begin position="14"/>
        <end position="111"/>
    </location>
</feature>
<feature type="compositionally biased region" description="Pro residues" evidence="1">
    <location>
        <begin position="72"/>
        <end position="87"/>
    </location>
</feature>
<organism evidence="2 3">
    <name type="scientific">Paractinoplanes durhamensis</name>
    <dbReference type="NCBI Taxonomy" id="113563"/>
    <lineage>
        <taxon>Bacteria</taxon>
        <taxon>Bacillati</taxon>
        <taxon>Actinomycetota</taxon>
        <taxon>Actinomycetes</taxon>
        <taxon>Micromonosporales</taxon>
        <taxon>Micromonosporaceae</taxon>
        <taxon>Paractinoplanes</taxon>
    </lineage>
</organism>
<dbReference type="EMBL" id="BOML01000005">
    <property type="protein sequence ID" value="GID99066.1"/>
    <property type="molecule type" value="Genomic_DNA"/>
</dbReference>
<reference evidence="2 3" key="1">
    <citation type="submission" date="2021-01" db="EMBL/GenBank/DDBJ databases">
        <title>Whole genome shotgun sequence of Actinoplanes durhamensis NBRC 14914.</title>
        <authorList>
            <person name="Komaki H."/>
            <person name="Tamura T."/>
        </authorList>
    </citation>
    <scope>NUCLEOTIDE SEQUENCE [LARGE SCALE GENOMIC DNA]</scope>
    <source>
        <strain evidence="2 3">NBRC 14914</strain>
    </source>
</reference>
<protein>
    <submittedName>
        <fullName evidence="2">Uncharacterized protein</fullName>
    </submittedName>
</protein>
<comment type="caution">
    <text evidence="2">The sequence shown here is derived from an EMBL/GenBank/DDBJ whole genome shotgun (WGS) entry which is preliminary data.</text>
</comment>
<evidence type="ECO:0000313" key="3">
    <source>
        <dbReference type="Proteomes" id="UP000637628"/>
    </source>
</evidence>
<dbReference type="Proteomes" id="UP000637628">
    <property type="component" value="Unassembled WGS sequence"/>
</dbReference>
<name>A0ABQ3YND1_9ACTN</name>